<protein>
    <submittedName>
        <fullName evidence="1">Uncharacterized protein</fullName>
    </submittedName>
</protein>
<keyword evidence="2" id="KW-1185">Reference proteome</keyword>
<dbReference type="RefSeq" id="WP_197015064.1">
    <property type="nucleotide sequence ID" value="NZ_BAABES010000023.1"/>
</dbReference>
<organism evidence="1 2">
    <name type="scientific">Actinomadura viridis</name>
    <dbReference type="NCBI Taxonomy" id="58110"/>
    <lineage>
        <taxon>Bacteria</taxon>
        <taxon>Bacillati</taxon>
        <taxon>Actinomycetota</taxon>
        <taxon>Actinomycetes</taxon>
        <taxon>Streptosporangiales</taxon>
        <taxon>Thermomonosporaceae</taxon>
        <taxon>Actinomadura</taxon>
    </lineage>
</organism>
<proteinExistence type="predicted"/>
<dbReference type="AlphaFoldDB" id="A0A931DNN7"/>
<evidence type="ECO:0000313" key="2">
    <source>
        <dbReference type="Proteomes" id="UP000614047"/>
    </source>
</evidence>
<dbReference type="Proteomes" id="UP000614047">
    <property type="component" value="Unassembled WGS sequence"/>
</dbReference>
<comment type="caution">
    <text evidence="1">The sequence shown here is derived from an EMBL/GenBank/DDBJ whole genome shotgun (WGS) entry which is preliminary data.</text>
</comment>
<dbReference type="EMBL" id="JADOUA010000001">
    <property type="protein sequence ID" value="MBG6092947.1"/>
    <property type="molecule type" value="Genomic_DNA"/>
</dbReference>
<name>A0A931DNN7_9ACTN</name>
<evidence type="ECO:0000313" key="1">
    <source>
        <dbReference type="EMBL" id="MBG6092947.1"/>
    </source>
</evidence>
<gene>
    <name evidence="1" type="ORF">IW256_007060</name>
</gene>
<reference evidence="1" key="1">
    <citation type="submission" date="2020-11" db="EMBL/GenBank/DDBJ databases">
        <title>Sequencing the genomes of 1000 actinobacteria strains.</title>
        <authorList>
            <person name="Klenk H.-P."/>
        </authorList>
    </citation>
    <scope>NUCLEOTIDE SEQUENCE</scope>
    <source>
        <strain evidence="1">DSM 43175</strain>
    </source>
</reference>
<accession>A0A931DNN7</accession>
<sequence length="158" mass="17409">MTHPHPDDRLVEISAGLAERVVARWEAALSKPERHFTADPPLRLAEATPPAVLPAASAVLSAAERWRVVAFLRDAPLVLAAYGTGEDPYAGDLPVVPLHIHTDGAWVWSESLAYFAEKYGLPPEPDLPAHIRARGYRWSEVDDRTLRQAESLVFGDEV</sequence>